<feature type="domain" description="MCM C-terminal AAA(+) ATPase" evidence="5">
    <location>
        <begin position="134"/>
        <end position="227"/>
    </location>
</feature>
<keyword evidence="7" id="KW-1185">Reference proteome</keyword>
<dbReference type="Pfam" id="PF00493">
    <property type="entry name" value="MCM"/>
    <property type="match status" value="1"/>
</dbReference>
<dbReference type="GO" id="GO:0005524">
    <property type="term" value="F:ATP binding"/>
    <property type="evidence" value="ECO:0007669"/>
    <property type="project" value="UniProtKB-KW"/>
</dbReference>
<protein>
    <submittedName>
        <fullName evidence="6">Minichromosome maintenance protein 2</fullName>
    </submittedName>
</protein>
<dbReference type="GO" id="GO:0000727">
    <property type="term" value="P:double-strand break repair via break-induced replication"/>
    <property type="evidence" value="ECO:0007669"/>
    <property type="project" value="TreeGrafter"/>
</dbReference>
<dbReference type="VEuPathDB" id="FungiDB:VP01_1313g1"/>
<feature type="compositionally biased region" description="Pro residues" evidence="4">
    <location>
        <begin position="541"/>
        <end position="551"/>
    </location>
</feature>
<evidence type="ECO:0000256" key="4">
    <source>
        <dbReference type="SAM" id="MobiDB-lite"/>
    </source>
</evidence>
<dbReference type="GO" id="GO:0003697">
    <property type="term" value="F:single-stranded DNA binding"/>
    <property type="evidence" value="ECO:0007669"/>
    <property type="project" value="TreeGrafter"/>
</dbReference>
<evidence type="ECO:0000313" key="7">
    <source>
        <dbReference type="Proteomes" id="UP000037035"/>
    </source>
</evidence>
<feature type="compositionally biased region" description="Polar residues" evidence="4">
    <location>
        <begin position="524"/>
        <end position="537"/>
    </location>
</feature>
<gene>
    <name evidence="6" type="ORF">VP01_1313g1</name>
</gene>
<dbReference type="AlphaFoldDB" id="A0A0L6VN24"/>
<evidence type="ECO:0000259" key="5">
    <source>
        <dbReference type="PROSITE" id="PS50051"/>
    </source>
</evidence>
<dbReference type="GO" id="GO:0005634">
    <property type="term" value="C:nucleus"/>
    <property type="evidence" value="ECO:0007669"/>
    <property type="project" value="TreeGrafter"/>
</dbReference>
<dbReference type="PANTHER" id="PTHR11630">
    <property type="entry name" value="DNA REPLICATION LICENSING FACTOR MCM FAMILY MEMBER"/>
    <property type="match status" value="1"/>
</dbReference>
<keyword evidence="2" id="KW-0067">ATP-binding</keyword>
<accession>A0A0L6VN24</accession>
<keyword evidence="1" id="KW-0547">Nucleotide-binding</keyword>
<evidence type="ECO:0000313" key="6">
    <source>
        <dbReference type="EMBL" id="KNZ62099.1"/>
    </source>
</evidence>
<dbReference type="Proteomes" id="UP000037035">
    <property type="component" value="Unassembled WGS sequence"/>
</dbReference>
<dbReference type="PANTHER" id="PTHR11630:SF44">
    <property type="entry name" value="DNA REPLICATION LICENSING FACTOR MCM2"/>
    <property type="match status" value="1"/>
</dbReference>
<sequence length="551" mass="63011">NKPTPTECPHHCRLRPRRTRDDKNDSGLVDELEQIQDLNAGRSNPNVAEEEEKGEGLSGDDMMEITLAPRNSISTMSPILMTILMFLTWTPKLARWQKLRWPDVTHEMPEVMAREVGRKGRSRAPAFLQSDSNMGEERKDFLTQDGDADIKMRSQKLRGIKSNSLKEWIDVPASQFLKYVEKTAHPAVFAIGQGASAVGLTAFDGALVLADKFTCLIDEFDKINDQNWLVNNHPSHLHFCTCNLNCVPNPCRHRNSIHEAIKQQIFSISKADIVVFKPDAPSLQLPILFEANIIRKSVRPSPPPPSEKKNLTEKSFFSFLAKLDEVNVQTSLDQDVNNPRKDIQYAREKVRPKLHQMDQDKMSKFLSELRRESLSTGLIPIPVQHLESMIRMSEASAKLHLYVRDENIDLAIQVAINSFIECQETSVKKQLQRSFRKYLHANNDHFELLAFLLGQLLKGKIRFAIAKLSRLANQQPCILTLSRSRSRNWRIELRPLSELLLSLTFVDVHIYICRQRSWRYTTWGRSSSRPYSPQVATLSPHPLPQPPAKHP</sequence>
<evidence type="ECO:0000256" key="2">
    <source>
        <dbReference type="ARBA" id="ARBA00022840"/>
    </source>
</evidence>
<dbReference type="InterPro" id="IPR041562">
    <property type="entry name" value="MCM_lid"/>
</dbReference>
<evidence type="ECO:0000256" key="1">
    <source>
        <dbReference type="ARBA" id="ARBA00022741"/>
    </source>
</evidence>
<dbReference type="OrthoDB" id="844at2759"/>
<reference evidence="6 7" key="1">
    <citation type="submission" date="2015-08" db="EMBL/GenBank/DDBJ databases">
        <title>Next Generation Sequencing and Analysis of the Genome of Puccinia sorghi L Schw, the Causal Agent of Maize Common Rust.</title>
        <authorList>
            <person name="Rochi L."/>
            <person name="Burguener G."/>
            <person name="Darino M."/>
            <person name="Turjanski A."/>
            <person name="Kreff E."/>
            <person name="Dieguez M.J."/>
            <person name="Sacco F."/>
        </authorList>
    </citation>
    <scope>NUCLEOTIDE SEQUENCE [LARGE SCALE GENOMIC DNA]</scope>
    <source>
        <strain evidence="6 7">RO10H11247</strain>
    </source>
</reference>
<proteinExistence type="predicted"/>
<dbReference type="SMART" id="SM00350">
    <property type="entry name" value="MCM"/>
    <property type="match status" value="1"/>
</dbReference>
<dbReference type="GO" id="GO:0017116">
    <property type="term" value="F:single-stranded DNA helicase activity"/>
    <property type="evidence" value="ECO:0007669"/>
    <property type="project" value="TreeGrafter"/>
</dbReference>
<keyword evidence="3" id="KW-0238">DNA-binding</keyword>
<dbReference type="Gene3D" id="3.40.50.300">
    <property type="entry name" value="P-loop containing nucleotide triphosphate hydrolases"/>
    <property type="match status" value="1"/>
</dbReference>
<dbReference type="STRING" id="27349.A0A0L6VN24"/>
<dbReference type="PROSITE" id="PS50051">
    <property type="entry name" value="MCM_2"/>
    <property type="match status" value="1"/>
</dbReference>
<dbReference type="InterPro" id="IPR031327">
    <property type="entry name" value="MCM"/>
</dbReference>
<feature type="non-terminal residue" evidence="6">
    <location>
        <position position="1"/>
    </location>
</feature>
<feature type="region of interest" description="Disordered" evidence="4">
    <location>
        <begin position="524"/>
        <end position="551"/>
    </location>
</feature>
<dbReference type="EMBL" id="LAVV01003488">
    <property type="protein sequence ID" value="KNZ62099.1"/>
    <property type="molecule type" value="Genomic_DNA"/>
</dbReference>
<dbReference type="Pfam" id="PF17855">
    <property type="entry name" value="MCM_lid"/>
    <property type="match status" value="1"/>
</dbReference>
<dbReference type="GO" id="GO:0043138">
    <property type="term" value="F:3'-5' DNA helicase activity"/>
    <property type="evidence" value="ECO:0007669"/>
    <property type="project" value="TreeGrafter"/>
</dbReference>
<evidence type="ECO:0000256" key="3">
    <source>
        <dbReference type="ARBA" id="ARBA00023125"/>
    </source>
</evidence>
<comment type="caution">
    <text evidence="6">The sequence shown here is derived from an EMBL/GenBank/DDBJ whole genome shotgun (WGS) entry which is preliminary data.</text>
</comment>
<dbReference type="InterPro" id="IPR027417">
    <property type="entry name" value="P-loop_NTPase"/>
</dbReference>
<dbReference type="GO" id="GO:1902975">
    <property type="term" value="P:mitotic DNA replication initiation"/>
    <property type="evidence" value="ECO:0007669"/>
    <property type="project" value="TreeGrafter"/>
</dbReference>
<dbReference type="GO" id="GO:0042555">
    <property type="term" value="C:MCM complex"/>
    <property type="evidence" value="ECO:0007669"/>
    <property type="project" value="TreeGrafter"/>
</dbReference>
<organism evidence="6 7">
    <name type="scientific">Puccinia sorghi</name>
    <dbReference type="NCBI Taxonomy" id="27349"/>
    <lineage>
        <taxon>Eukaryota</taxon>
        <taxon>Fungi</taxon>
        <taxon>Dikarya</taxon>
        <taxon>Basidiomycota</taxon>
        <taxon>Pucciniomycotina</taxon>
        <taxon>Pucciniomycetes</taxon>
        <taxon>Pucciniales</taxon>
        <taxon>Pucciniaceae</taxon>
        <taxon>Puccinia</taxon>
    </lineage>
</organism>
<dbReference type="InterPro" id="IPR001208">
    <property type="entry name" value="MCM_dom"/>
</dbReference>
<name>A0A0L6VN24_9BASI</name>
<feature type="region of interest" description="Disordered" evidence="4">
    <location>
        <begin position="1"/>
        <end position="60"/>
    </location>
</feature>